<reference evidence="1" key="1">
    <citation type="submission" date="2010-08" db="EMBL/GenBank/DDBJ databases">
        <authorList>
            <person name="Muzny D."/>
            <person name="Qin X."/>
            <person name="Buhay C."/>
            <person name="Dugan-Rocha S."/>
            <person name="Ding Y."/>
            <person name="Chen G."/>
            <person name="Hawes A."/>
            <person name="Holder M."/>
            <person name="Jhangiani S."/>
            <person name="Johnson A."/>
            <person name="Khan Z."/>
            <person name="Li Z."/>
            <person name="Liu W."/>
            <person name="Liu X."/>
            <person name="Perez L."/>
            <person name="Shen H."/>
            <person name="Wang Q."/>
            <person name="Watt J."/>
            <person name="Xi L."/>
            <person name="Xin Y."/>
            <person name="Zhou J."/>
            <person name="Deng J."/>
            <person name="Jiang H."/>
            <person name="Liu Y."/>
            <person name="Qu J."/>
            <person name="Song X.-Z."/>
            <person name="Zhang L."/>
            <person name="Villasana D."/>
            <person name="Johnson A."/>
            <person name="Liu J."/>
            <person name="Liyanage D."/>
            <person name="Lorensuhewa L."/>
            <person name="Robinson T."/>
            <person name="Song A."/>
            <person name="Song B.-B."/>
            <person name="Dinh H."/>
            <person name="Thornton R."/>
            <person name="Coyle M."/>
            <person name="Francisco L."/>
            <person name="Jackson L."/>
            <person name="Javaid M."/>
            <person name="Korchina V."/>
            <person name="Kovar C."/>
            <person name="Mata R."/>
            <person name="Mathew T."/>
            <person name="Ngo R."/>
            <person name="Nguyen L."/>
            <person name="Nguyen N."/>
            <person name="Okwuonu G."/>
            <person name="Ongeri F."/>
            <person name="Pham C."/>
            <person name="Simmons D."/>
            <person name="Wilczek-Boney K."/>
            <person name="Hale W."/>
            <person name="Jakkamsetti A."/>
            <person name="Pham P."/>
            <person name="Ruth R."/>
            <person name="San Lucas F."/>
            <person name="Warren J."/>
            <person name="Zhang J."/>
            <person name="Zhao Z."/>
            <person name="Zhou C."/>
            <person name="Zhu D."/>
            <person name="Lee S."/>
            <person name="Bess C."/>
            <person name="Blankenburg K."/>
            <person name="Forbes L."/>
            <person name="Fu Q."/>
            <person name="Gubbala S."/>
            <person name="Hirani K."/>
            <person name="Jayaseelan J.C."/>
            <person name="Lara F."/>
            <person name="Munidasa M."/>
            <person name="Palculict T."/>
            <person name="Patil S."/>
            <person name="Pu L.-L."/>
            <person name="Saada N."/>
            <person name="Tang L."/>
            <person name="Weissenberger G."/>
            <person name="Zhu Y."/>
            <person name="Hemphill L."/>
            <person name="Shang Y."/>
            <person name="Youmans B."/>
            <person name="Ayvaz T."/>
            <person name="Ross M."/>
            <person name="Santibanez J."/>
            <person name="Aqrawi P."/>
            <person name="Gross S."/>
            <person name="Joshi V."/>
            <person name="Fowler G."/>
            <person name="Nazareth L."/>
            <person name="Reid J."/>
            <person name="Worley K."/>
            <person name="Petrosino J."/>
            <person name="Highlander S."/>
            <person name="Gibbs R."/>
        </authorList>
    </citation>
    <scope>NUCLEOTIDE SEQUENCE [LARGE SCALE GENOMIC DNA]</scope>
    <source>
        <strain evidence="1">DSM 15272</strain>
    </source>
</reference>
<evidence type="ECO:0000313" key="1">
    <source>
        <dbReference type="EMBL" id="EFQ84139.1"/>
    </source>
</evidence>
<dbReference type="AlphaFoldDB" id="E2SA65"/>
<sequence length="40" mass="4449">MVIRSRAQTCAIPRNNADVFPMTHHVECVAVLVRQEEAVG</sequence>
<proteinExistence type="predicted"/>
<dbReference type="Proteomes" id="UP000003111">
    <property type="component" value="Unassembled WGS sequence"/>
</dbReference>
<gene>
    <name evidence="1" type="ORF">HMPREF0063_10855</name>
</gene>
<keyword evidence="2" id="KW-1185">Reference proteome</keyword>
<accession>E2SA65</accession>
<organism evidence="1 2">
    <name type="scientific">Aeromicrobium marinum DSM 15272</name>
    <dbReference type="NCBI Taxonomy" id="585531"/>
    <lineage>
        <taxon>Bacteria</taxon>
        <taxon>Bacillati</taxon>
        <taxon>Actinomycetota</taxon>
        <taxon>Actinomycetes</taxon>
        <taxon>Propionibacteriales</taxon>
        <taxon>Nocardioidaceae</taxon>
        <taxon>Aeromicrobium</taxon>
    </lineage>
</organism>
<dbReference type="HOGENOM" id="CLU_3283670_0_0_11"/>
<evidence type="ECO:0000313" key="2">
    <source>
        <dbReference type="Proteomes" id="UP000003111"/>
    </source>
</evidence>
<protein>
    <submittedName>
        <fullName evidence="1">Uncharacterized protein</fullName>
    </submittedName>
</protein>
<dbReference type="EMBL" id="ACLF03000003">
    <property type="protein sequence ID" value="EFQ84139.1"/>
    <property type="molecule type" value="Genomic_DNA"/>
</dbReference>
<dbReference type="STRING" id="585531.HMPREF0063_10855"/>
<name>E2SA65_9ACTN</name>
<comment type="caution">
    <text evidence="1">The sequence shown here is derived from an EMBL/GenBank/DDBJ whole genome shotgun (WGS) entry which is preliminary data.</text>
</comment>